<dbReference type="RefSeq" id="WP_048831885.1">
    <property type="nucleotide sequence ID" value="NZ_JBIRHZ010000003.1"/>
</dbReference>
<organism evidence="2 3">
    <name type="scientific">Streptomyces varsoviensis</name>
    <dbReference type="NCBI Taxonomy" id="67373"/>
    <lineage>
        <taxon>Bacteria</taxon>
        <taxon>Bacillati</taxon>
        <taxon>Actinomycetota</taxon>
        <taxon>Actinomycetes</taxon>
        <taxon>Kitasatosporales</taxon>
        <taxon>Streptomycetaceae</taxon>
        <taxon>Streptomyces</taxon>
    </lineage>
</organism>
<evidence type="ECO:0008006" key="4">
    <source>
        <dbReference type="Google" id="ProtNLM"/>
    </source>
</evidence>
<reference evidence="2 3" key="1">
    <citation type="submission" date="2015-07" db="EMBL/GenBank/DDBJ databases">
        <authorList>
            <person name="Ju K.-S."/>
            <person name="Doroghazi J.R."/>
            <person name="Metcalf W.W."/>
        </authorList>
    </citation>
    <scope>NUCLEOTIDE SEQUENCE [LARGE SCALE GENOMIC DNA]</scope>
    <source>
        <strain evidence="2 3">NRRL B-3589</strain>
    </source>
</reference>
<sequence>MADYDTSVISVSPSGLKTVGKELATLSGDVVKSLNTIHGALDGLKVSWQGKAASDADEVNEEWLRVMTELFGTKEDPHKGVLPALADGVGMAAYNFSTAEDGLADAFTKFREGLAEKTGGDDKPKDTPPEAVTDTNKTAVTMTF</sequence>
<name>A0ABR5IV90_9ACTN</name>
<evidence type="ECO:0000313" key="3">
    <source>
        <dbReference type="Proteomes" id="UP000037020"/>
    </source>
</evidence>
<dbReference type="SUPFAM" id="SSF140453">
    <property type="entry name" value="EsxAB dimer-like"/>
    <property type="match status" value="1"/>
</dbReference>
<protein>
    <recommendedName>
        <fullName evidence="4">WXG100 family type VII secretion target</fullName>
    </recommendedName>
</protein>
<evidence type="ECO:0000256" key="1">
    <source>
        <dbReference type="SAM" id="MobiDB-lite"/>
    </source>
</evidence>
<dbReference type="Proteomes" id="UP000037020">
    <property type="component" value="Unassembled WGS sequence"/>
</dbReference>
<evidence type="ECO:0000313" key="2">
    <source>
        <dbReference type="EMBL" id="KOG85063.1"/>
    </source>
</evidence>
<feature type="region of interest" description="Disordered" evidence="1">
    <location>
        <begin position="115"/>
        <end position="137"/>
    </location>
</feature>
<feature type="compositionally biased region" description="Basic and acidic residues" evidence="1">
    <location>
        <begin position="115"/>
        <end position="128"/>
    </location>
</feature>
<accession>A0ABR5IV90</accession>
<comment type="caution">
    <text evidence="2">The sequence shown here is derived from an EMBL/GenBank/DDBJ whole genome shotgun (WGS) entry which is preliminary data.</text>
</comment>
<proteinExistence type="predicted"/>
<dbReference type="Gene3D" id="1.10.287.1060">
    <property type="entry name" value="ESAT-6-like"/>
    <property type="match status" value="1"/>
</dbReference>
<dbReference type="InterPro" id="IPR036689">
    <property type="entry name" value="ESAT-6-like_sf"/>
</dbReference>
<gene>
    <name evidence="2" type="ORF">ADK38_38760</name>
</gene>
<dbReference type="EMBL" id="LGUT01003658">
    <property type="protein sequence ID" value="KOG85063.1"/>
    <property type="molecule type" value="Genomic_DNA"/>
</dbReference>
<keyword evidence="3" id="KW-1185">Reference proteome</keyword>